<dbReference type="AlphaFoldDB" id="A0A4R8RFE8"/>
<reference evidence="1 2" key="1">
    <citation type="journal article" date="2019" name="Sci. Rep.">
        <title>Extended insight into the Mycobacterium chelonae-abscessus complex through whole genome sequencing of Mycobacterium salmoniphilum outbreak and Mycobacterium salmoniphilum-like strains.</title>
        <authorList>
            <person name="Behra P.R.K."/>
            <person name="Das S."/>
            <person name="Pettersson B.M.F."/>
            <person name="Shirreff L."/>
            <person name="DuCote T."/>
            <person name="Jacobsson K.G."/>
            <person name="Ennis D.G."/>
            <person name="Kirsebom L.A."/>
        </authorList>
    </citation>
    <scope>NUCLEOTIDE SEQUENCE [LARGE SCALE GENOMIC DNA]</scope>
    <source>
        <strain evidence="1 2">CCUG 63697</strain>
    </source>
</reference>
<proteinExistence type="predicted"/>
<dbReference type="RefSeq" id="WP_191987071.1">
    <property type="nucleotide sequence ID" value="NZ_PECB01000003.1"/>
</dbReference>
<protein>
    <submittedName>
        <fullName evidence="1">Uncharacterized protein</fullName>
    </submittedName>
</protein>
<sequence>MKSLLQRHWAVVTAGACIAALLVGVGLRIDHNSRPATSVPRELADFSPVELAQFLPNAADLPNGWRAQQDGTHPGIFEVLGRAAPPTCSQRPDQDATRTALVSAGARARDTAGSGRYSQIGMALVRDGATTANLQERIRQWVNNCGNVTMYYGGTGMCQADLHAQVLPDLEVGAVRATRIKIVSTNFHCLRGGAESDSTQIVSVAALAGLTLITHSDDLSTLGEPLTVLTLQRLQNHANPPAPAPDALGAAGPAFMALAPTLAQTRGNGRWFVDQWTGAPDRETVYPMTTEPVQCEPLPFPGGYDPAADRAQFATIGGIHVLRYSADPKDTGLKGDVQAQYFREPPEGDVLAAARAWAKRCQQYRIVSGHPCQSQPTVTVQVRMLTADTYGADDAIRLGLQTSNWCSSVTARPAVVTLLRVRGVLLVTKTSRQSSAADWLLSTAIKNLQKA</sequence>
<keyword evidence="2" id="KW-1185">Reference proteome</keyword>
<evidence type="ECO:0000313" key="2">
    <source>
        <dbReference type="Proteomes" id="UP000295165"/>
    </source>
</evidence>
<gene>
    <name evidence="1" type="ORF">CCUG63697_01435</name>
</gene>
<name>A0A4R8RFE8_9MYCO</name>
<accession>A0A4R8RFE8</accession>
<dbReference type="EMBL" id="PECC01000026">
    <property type="protein sequence ID" value="TDZ52949.1"/>
    <property type="molecule type" value="Genomic_DNA"/>
</dbReference>
<dbReference type="Proteomes" id="UP000295165">
    <property type="component" value="Unassembled WGS sequence"/>
</dbReference>
<evidence type="ECO:0000313" key="1">
    <source>
        <dbReference type="EMBL" id="TDZ52949.1"/>
    </source>
</evidence>
<comment type="caution">
    <text evidence="1">The sequence shown here is derived from an EMBL/GenBank/DDBJ whole genome shotgun (WGS) entry which is preliminary data.</text>
</comment>
<organism evidence="1 2">
    <name type="scientific">Mycobacteroides franklinii</name>
    <dbReference type="NCBI Taxonomy" id="948102"/>
    <lineage>
        <taxon>Bacteria</taxon>
        <taxon>Bacillati</taxon>
        <taxon>Actinomycetota</taxon>
        <taxon>Actinomycetes</taxon>
        <taxon>Mycobacteriales</taxon>
        <taxon>Mycobacteriaceae</taxon>
        <taxon>Mycobacteroides</taxon>
    </lineage>
</organism>